<evidence type="ECO:0000256" key="2">
    <source>
        <dbReference type="ARBA" id="ARBA00009758"/>
    </source>
</evidence>
<dbReference type="GO" id="GO:0016020">
    <property type="term" value="C:membrane"/>
    <property type="evidence" value="ECO:0007669"/>
    <property type="project" value="TreeGrafter"/>
</dbReference>
<comment type="caution">
    <text evidence="4">The sequence shown here is derived from an EMBL/GenBank/DDBJ whole genome shotgun (WGS) entry which is preliminary data.</text>
</comment>
<dbReference type="GO" id="GO:0005094">
    <property type="term" value="F:Rho GDP-dissociation inhibitor activity"/>
    <property type="evidence" value="ECO:0007669"/>
    <property type="project" value="InterPro"/>
</dbReference>
<dbReference type="Proteomes" id="UP000011777">
    <property type="component" value="Unassembled WGS sequence"/>
</dbReference>
<dbReference type="STRING" id="1245528.M3JCQ3"/>
<comment type="subcellular location">
    <subcellularLocation>
        <location evidence="1">Cytoplasm</location>
    </subcellularLocation>
</comment>
<protein>
    <recommendedName>
        <fullName evidence="6">Rho GDP-dissociation inhibitor</fullName>
    </recommendedName>
</protein>
<dbReference type="InterPro" id="IPR024792">
    <property type="entry name" value="RhoGDI_dom_sf"/>
</dbReference>
<dbReference type="AlphaFoldDB" id="M3JCQ3"/>
<dbReference type="eggNOG" id="KOG3205">
    <property type="taxonomic scope" value="Eukaryota"/>
</dbReference>
<dbReference type="PANTHER" id="PTHR10980">
    <property type="entry name" value="RHO GDP-DISSOCIATION INHIBITOR"/>
    <property type="match status" value="1"/>
</dbReference>
<dbReference type="EMBL" id="AOGT01000430">
    <property type="protein sequence ID" value="EMG49963.1"/>
    <property type="molecule type" value="Genomic_DNA"/>
</dbReference>
<comment type="similarity">
    <text evidence="2">Belongs to the Rho GDI family.</text>
</comment>
<dbReference type="OrthoDB" id="1683373at2759"/>
<dbReference type="GO" id="GO:0007266">
    <property type="term" value="P:Rho protein signal transduction"/>
    <property type="evidence" value="ECO:0007669"/>
    <property type="project" value="InterPro"/>
</dbReference>
<keyword evidence="5" id="KW-1185">Reference proteome</keyword>
<sequence length="134" mass="15442">MTVFTHPDLQIIKIVININGKEPFEVPVKDADSIDVKIPGGVKYHMTLHFQVKNKKLEDIRYIQVVKKAGITIRTRELEIGTYEPSDETYSKDFPEDETPSGWLTRGNYNCASTYYTGQDELFKNDWNLEIVAK</sequence>
<dbReference type="Pfam" id="PF02115">
    <property type="entry name" value="Rho_GDI"/>
    <property type="match status" value="1"/>
</dbReference>
<name>M3JCQ3_CANMX</name>
<dbReference type="Gene3D" id="2.70.50.30">
    <property type="entry name" value="Coagulation Factor XIII, subunit A, domain 1"/>
    <property type="match status" value="1"/>
</dbReference>
<evidence type="ECO:0000313" key="5">
    <source>
        <dbReference type="Proteomes" id="UP000011777"/>
    </source>
</evidence>
<reference evidence="4 5" key="1">
    <citation type="submission" date="2013-02" db="EMBL/GenBank/DDBJ databases">
        <title>Genome sequence of Candida maltosa Xu316, a potential industrial strain for xylitol and ethanol production.</title>
        <authorList>
            <person name="Yu J."/>
            <person name="Wang Q."/>
            <person name="Geng X."/>
            <person name="Bao W."/>
            <person name="He P."/>
            <person name="Cai J."/>
        </authorList>
    </citation>
    <scope>NUCLEOTIDE SEQUENCE [LARGE SCALE GENOMIC DNA]</scope>
    <source>
        <strain evidence="5">Xu316</strain>
    </source>
</reference>
<dbReference type="InterPro" id="IPR014756">
    <property type="entry name" value="Ig_E-set"/>
</dbReference>
<proteinExistence type="inferred from homology"/>
<evidence type="ECO:0000256" key="1">
    <source>
        <dbReference type="ARBA" id="ARBA00004496"/>
    </source>
</evidence>
<evidence type="ECO:0000256" key="3">
    <source>
        <dbReference type="ARBA" id="ARBA00022490"/>
    </source>
</evidence>
<dbReference type="SUPFAM" id="SSF81296">
    <property type="entry name" value="E set domains"/>
    <property type="match status" value="1"/>
</dbReference>
<dbReference type="HOGENOM" id="CLU_1885699_0_0_1"/>
<evidence type="ECO:0008006" key="6">
    <source>
        <dbReference type="Google" id="ProtNLM"/>
    </source>
</evidence>
<organism evidence="4 5">
    <name type="scientific">Candida maltosa (strain Xu316)</name>
    <name type="common">Yeast</name>
    <dbReference type="NCBI Taxonomy" id="1245528"/>
    <lineage>
        <taxon>Eukaryota</taxon>
        <taxon>Fungi</taxon>
        <taxon>Dikarya</taxon>
        <taxon>Ascomycota</taxon>
        <taxon>Saccharomycotina</taxon>
        <taxon>Pichiomycetes</taxon>
        <taxon>Debaryomycetaceae</taxon>
        <taxon>Candida/Lodderomyces clade</taxon>
        <taxon>Candida</taxon>
    </lineage>
</organism>
<evidence type="ECO:0000313" key="4">
    <source>
        <dbReference type="EMBL" id="EMG49963.1"/>
    </source>
</evidence>
<dbReference type="OMA" id="IANDWTT"/>
<gene>
    <name evidence="4" type="ORF">G210_5043</name>
</gene>
<keyword evidence="3" id="KW-0963">Cytoplasm</keyword>
<dbReference type="GO" id="GO:0005829">
    <property type="term" value="C:cytosol"/>
    <property type="evidence" value="ECO:0007669"/>
    <property type="project" value="TreeGrafter"/>
</dbReference>
<dbReference type="PANTHER" id="PTHR10980:SF3">
    <property type="entry name" value="LD16419P"/>
    <property type="match status" value="1"/>
</dbReference>
<accession>M3JCQ3</accession>
<dbReference type="InterPro" id="IPR000406">
    <property type="entry name" value="Rho_GDI"/>
</dbReference>